<protein>
    <submittedName>
        <fullName evidence="1">Uncharacterized protein</fullName>
    </submittedName>
</protein>
<sequence>MRRGREKRIMKLNIVDGSKGVGVSSNRRCRRGRAMTALICISQGINNINGWRFHF</sequence>
<dbReference type="AlphaFoldDB" id="A0A0K2U2P8"/>
<dbReference type="EMBL" id="HACA01015213">
    <property type="protein sequence ID" value="CDW32574.1"/>
    <property type="molecule type" value="Transcribed_RNA"/>
</dbReference>
<accession>A0A0K2U2P8</accession>
<proteinExistence type="predicted"/>
<organism evidence="1">
    <name type="scientific">Lepeophtheirus salmonis</name>
    <name type="common">Salmon louse</name>
    <name type="synonym">Caligus salmonis</name>
    <dbReference type="NCBI Taxonomy" id="72036"/>
    <lineage>
        <taxon>Eukaryota</taxon>
        <taxon>Metazoa</taxon>
        <taxon>Ecdysozoa</taxon>
        <taxon>Arthropoda</taxon>
        <taxon>Crustacea</taxon>
        <taxon>Multicrustacea</taxon>
        <taxon>Hexanauplia</taxon>
        <taxon>Copepoda</taxon>
        <taxon>Siphonostomatoida</taxon>
        <taxon>Caligidae</taxon>
        <taxon>Lepeophtheirus</taxon>
    </lineage>
</organism>
<name>A0A0K2U2P8_LEPSM</name>
<reference evidence="1" key="1">
    <citation type="submission" date="2014-05" db="EMBL/GenBank/DDBJ databases">
        <authorList>
            <person name="Chronopoulou M."/>
        </authorList>
    </citation>
    <scope>NUCLEOTIDE SEQUENCE</scope>
    <source>
        <tissue evidence="1">Whole organism</tissue>
    </source>
</reference>
<evidence type="ECO:0000313" key="1">
    <source>
        <dbReference type="EMBL" id="CDW32574.1"/>
    </source>
</evidence>